<dbReference type="Proteomes" id="UP000410492">
    <property type="component" value="Unassembled WGS sequence"/>
</dbReference>
<organism evidence="1 2">
    <name type="scientific">Callosobruchus maculatus</name>
    <name type="common">Southern cowpea weevil</name>
    <name type="synonym">Pulse bruchid</name>
    <dbReference type="NCBI Taxonomy" id="64391"/>
    <lineage>
        <taxon>Eukaryota</taxon>
        <taxon>Metazoa</taxon>
        <taxon>Ecdysozoa</taxon>
        <taxon>Arthropoda</taxon>
        <taxon>Hexapoda</taxon>
        <taxon>Insecta</taxon>
        <taxon>Pterygota</taxon>
        <taxon>Neoptera</taxon>
        <taxon>Endopterygota</taxon>
        <taxon>Coleoptera</taxon>
        <taxon>Polyphaga</taxon>
        <taxon>Cucujiformia</taxon>
        <taxon>Chrysomeloidea</taxon>
        <taxon>Chrysomelidae</taxon>
        <taxon>Bruchinae</taxon>
        <taxon>Bruchini</taxon>
        <taxon>Callosobruchus</taxon>
    </lineage>
</organism>
<protein>
    <submittedName>
        <fullName evidence="1">Uncharacterized protein</fullName>
    </submittedName>
</protein>
<evidence type="ECO:0000313" key="1">
    <source>
        <dbReference type="EMBL" id="VEN51289.1"/>
    </source>
</evidence>
<reference evidence="1 2" key="1">
    <citation type="submission" date="2019-01" db="EMBL/GenBank/DDBJ databases">
        <authorList>
            <person name="Sayadi A."/>
        </authorList>
    </citation>
    <scope>NUCLEOTIDE SEQUENCE [LARGE SCALE GENOMIC DNA]</scope>
</reference>
<feature type="non-terminal residue" evidence="1">
    <location>
        <position position="1"/>
    </location>
</feature>
<dbReference type="AlphaFoldDB" id="A0A653CUD2"/>
<dbReference type="EMBL" id="CAACVG010008864">
    <property type="protein sequence ID" value="VEN51289.1"/>
    <property type="molecule type" value="Genomic_DNA"/>
</dbReference>
<name>A0A653CUD2_CALMS</name>
<proteinExistence type="predicted"/>
<accession>A0A653CUD2</accession>
<evidence type="ECO:0000313" key="2">
    <source>
        <dbReference type="Proteomes" id="UP000410492"/>
    </source>
</evidence>
<keyword evidence="2" id="KW-1185">Reference proteome</keyword>
<sequence>RIEEDSTKDELTRGVGNDVSDCREKKHSVSAFSAFSAFDLLNIFFIV</sequence>
<gene>
    <name evidence="1" type="ORF">CALMAC_LOCUS11809</name>
</gene>